<dbReference type="AlphaFoldDB" id="A0A0F9LEG3"/>
<gene>
    <name evidence="1" type="ORF">LCGC14_1590900</name>
</gene>
<proteinExistence type="predicted"/>
<comment type="caution">
    <text evidence="1">The sequence shown here is derived from an EMBL/GenBank/DDBJ whole genome shotgun (WGS) entry which is preliminary data.</text>
</comment>
<reference evidence="1" key="1">
    <citation type="journal article" date="2015" name="Nature">
        <title>Complex archaea that bridge the gap between prokaryotes and eukaryotes.</title>
        <authorList>
            <person name="Spang A."/>
            <person name="Saw J.H."/>
            <person name="Jorgensen S.L."/>
            <person name="Zaremba-Niedzwiedzka K."/>
            <person name="Martijn J."/>
            <person name="Lind A.E."/>
            <person name="van Eijk R."/>
            <person name="Schleper C."/>
            <person name="Guy L."/>
            <person name="Ettema T.J."/>
        </authorList>
    </citation>
    <scope>NUCLEOTIDE SEQUENCE</scope>
</reference>
<dbReference type="EMBL" id="LAZR01012628">
    <property type="protein sequence ID" value="KKM25840.1"/>
    <property type="molecule type" value="Genomic_DNA"/>
</dbReference>
<name>A0A0F9LEG3_9ZZZZ</name>
<protein>
    <submittedName>
        <fullName evidence="1">Uncharacterized protein</fullName>
    </submittedName>
</protein>
<organism evidence="1">
    <name type="scientific">marine sediment metagenome</name>
    <dbReference type="NCBI Taxonomy" id="412755"/>
    <lineage>
        <taxon>unclassified sequences</taxon>
        <taxon>metagenomes</taxon>
        <taxon>ecological metagenomes</taxon>
    </lineage>
</organism>
<evidence type="ECO:0000313" key="1">
    <source>
        <dbReference type="EMBL" id="KKM25840.1"/>
    </source>
</evidence>
<sequence>MAIALSDITTKIRYLLGDISTTTTDAFTYTSSNIFTLTEDNAIAITTVFLNNSDLGASEVSFDSSTNKVTVSLTMISGDTVEVQYTYYPNYSDTLLEAYTRAALIHISTNNYKSFIEEATYIFPEPNTREQNLISLIAGLLIEPDNKTYRLPDLSMVVPKDLPTHSKISKFISIFKKDSHGVFDVL</sequence>
<accession>A0A0F9LEG3</accession>